<dbReference type="PANTHER" id="PTHR47186">
    <property type="entry name" value="LEUCINE-RICH REPEAT-CONTAINING PROTEIN 57"/>
    <property type="match status" value="1"/>
</dbReference>
<dbReference type="OrthoDB" id="2018313at2759"/>
<name>A0A9D4UU43_ADICA</name>
<evidence type="ECO:0000313" key="2">
    <source>
        <dbReference type="EMBL" id="KAI5074145.1"/>
    </source>
</evidence>
<keyword evidence="3" id="KW-1185">Reference proteome</keyword>
<dbReference type="EMBL" id="JABFUD020000010">
    <property type="protein sequence ID" value="KAI5074145.1"/>
    <property type="molecule type" value="Genomic_DNA"/>
</dbReference>
<dbReference type="InterPro" id="IPR056845">
    <property type="entry name" value="LRR_Zer-1"/>
</dbReference>
<evidence type="ECO:0000313" key="3">
    <source>
        <dbReference type="Proteomes" id="UP000886520"/>
    </source>
</evidence>
<dbReference type="Gene3D" id="3.80.10.10">
    <property type="entry name" value="Ribonuclease Inhibitor"/>
    <property type="match status" value="1"/>
</dbReference>
<dbReference type="Pfam" id="PF25013">
    <property type="entry name" value="LRR_Zer-1"/>
    <property type="match status" value="1"/>
</dbReference>
<feature type="domain" description="Zer-1-like leucine-rich repeats region" evidence="1">
    <location>
        <begin position="53"/>
        <end position="121"/>
    </location>
</feature>
<dbReference type="AlphaFoldDB" id="A0A9D4UU43"/>
<reference evidence="2" key="1">
    <citation type="submission" date="2021-01" db="EMBL/GenBank/DDBJ databases">
        <title>Adiantum capillus-veneris genome.</title>
        <authorList>
            <person name="Fang Y."/>
            <person name="Liao Q."/>
        </authorList>
    </citation>
    <scope>NUCLEOTIDE SEQUENCE</scope>
    <source>
        <strain evidence="2">H3</strain>
        <tissue evidence="2">Leaf</tissue>
    </source>
</reference>
<dbReference type="InterPro" id="IPR032675">
    <property type="entry name" value="LRR_dom_sf"/>
</dbReference>
<protein>
    <recommendedName>
        <fullName evidence="1">Zer-1-like leucine-rich repeats region domain-containing protein</fullName>
    </recommendedName>
</protein>
<dbReference type="Proteomes" id="UP000886520">
    <property type="component" value="Chromosome 10"/>
</dbReference>
<comment type="caution">
    <text evidence="2">The sequence shown here is derived from an EMBL/GenBank/DDBJ whole genome shotgun (WGS) entry which is preliminary data.</text>
</comment>
<dbReference type="SUPFAM" id="SSF52047">
    <property type="entry name" value="RNI-like"/>
    <property type="match status" value="1"/>
</dbReference>
<accession>A0A9D4UU43</accession>
<sequence length="191" mass="22082">MGMGMNKLRTLDIRCFSLEILPDVFGADLRPILEVISLKGCRNLRNLPESVCNLKALNELDLSGCSRLEQLPRKFEGLSCNLRTLRLVDCEVMKELPRSICQFKSLGALDLEGCYRLMEEYDPARLYREYNDDYQLQSMLQSYMGKLLLNACARDKLLTHDVEHIKRRRQYFVGVCPTSLEGHPQNVPFQF</sequence>
<dbReference type="PANTHER" id="PTHR47186:SF61">
    <property type="entry name" value="LEUCINE-RICH REPEAT-CONTAINING PROTEIN 57-RELATED"/>
    <property type="match status" value="1"/>
</dbReference>
<proteinExistence type="predicted"/>
<organism evidence="2 3">
    <name type="scientific">Adiantum capillus-veneris</name>
    <name type="common">Maidenhair fern</name>
    <dbReference type="NCBI Taxonomy" id="13818"/>
    <lineage>
        <taxon>Eukaryota</taxon>
        <taxon>Viridiplantae</taxon>
        <taxon>Streptophyta</taxon>
        <taxon>Embryophyta</taxon>
        <taxon>Tracheophyta</taxon>
        <taxon>Polypodiopsida</taxon>
        <taxon>Polypodiidae</taxon>
        <taxon>Polypodiales</taxon>
        <taxon>Pteridineae</taxon>
        <taxon>Pteridaceae</taxon>
        <taxon>Vittarioideae</taxon>
        <taxon>Adiantum</taxon>
    </lineage>
</organism>
<gene>
    <name evidence="2" type="ORF">GOP47_0010106</name>
</gene>
<evidence type="ECO:0000259" key="1">
    <source>
        <dbReference type="Pfam" id="PF25013"/>
    </source>
</evidence>